<evidence type="ECO:0000256" key="4">
    <source>
        <dbReference type="ARBA" id="ARBA00022833"/>
    </source>
</evidence>
<dbReference type="SMART" id="SM00490">
    <property type="entry name" value="HELICc"/>
    <property type="match status" value="1"/>
</dbReference>
<dbReference type="InterPro" id="IPR001650">
    <property type="entry name" value="Helicase_C-like"/>
</dbReference>
<dbReference type="InterPro" id="IPR013083">
    <property type="entry name" value="Znf_RING/FYVE/PHD"/>
</dbReference>
<dbReference type="InterPro" id="IPR038718">
    <property type="entry name" value="SNF2-like_sf"/>
</dbReference>
<keyword evidence="9" id="KW-1185">Reference proteome</keyword>
<dbReference type="InterPro" id="IPR001841">
    <property type="entry name" value="Znf_RING"/>
</dbReference>
<dbReference type="eggNOG" id="KOG0298">
    <property type="taxonomic scope" value="Eukaryota"/>
</dbReference>
<dbReference type="Gene3D" id="3.40.50.300">
    <property type="entry name" value="P-loop containing nucleotide triphosphate hydrolases"/>
    <property type="match status" value="1"/>
</dbReference>
<keyword evidence="4" id="KW-0862">Zinc</keyword>
<accession>A7RSV8</accession>
<evidence type="ECO:0000259" key="6">
    <source>
        <dbReference type="PROSITE" id="PS50089"/>
    </source>
</evidence>
<dbReference type="GO" id="GO:0006974">
    <property type="term" value="P:DNA damage response"/>
    <property type="evidence" value="ECO:0000318"/>
    <property type="project" value="GO_Central"/>
</dbReference>
<evidence type="ECO:0000313" key="8">
    <source>
        <dbReference type="EMBL" id="EDO45527.1"/>
    </source>
</evidence>
<dbReference type="InterPro" id="IPR011011">
    <property type="entry name" value="Znf_FYVE_PHD"/>
</dbReference>
<dbReference type="GO" id="GO:0061630">
    <property type="term" value="F:ubiquitin protein ligase activity"/>
    <property type="evidence" value="ECO:0000318"/>
    <property type="project" value="GO_Central"/>
</dbReference>
<dbReference type="SUPFAM" id="SSF57850">
    <property type="entry name" value="RING/U-box"/>
    <property type="match status" value="1"/>
</dbReference>
<dbReference type="InterPro" id="IPR000330">
    <property type="entry name" value="SNF2_N"/>
</dbReference>
<dbReference type="InterPro" id="IPR048695">
    <property type="entry name" value="SHPRH_helical_2nd"/>
</dbReference>
<keyword evidence="3" id="KW-0378">Hydrolase</keyword>
<keyword evidence="2 5" id="KW-0863">Zinc-finger</keyword>
<gene>
    <name evidence="8" type="ORF">NEMVEDRAFT_v1g162318</name>
</gene>
<dbReference type="Pfam" id="PF00176">
    <property type="entry name" value="SNF2-rel_dom"/>
    <property type="match status" value="1"/>
</dbReference>
<dbReference type="FunFam" id="3.40.50.300:FF:000786">
    <property type="entry name" value="E3 ubiquitin-protein ligase SHPRH isoform X1"/>
    <property type="match status" value="1"/>
</dbReference>
<dbReference type="SMART" id="SM00249">
    <property type="entry name" value="PHD"/>
    <property type="match status" value="1"/>
</dbReference>
<dbReference type="SUPFAM" id="SSF57903">
    <property type="entry name" value="FYVE/PHD zinc finger"/>
    <property type="match status" value="1"/>
</dbReference>
<dbReference type="GO" id="GO:0000209">
    <property type="term" value="P:protein polyubiquitination"/>
    <property type="evidence" value="ECO:0000318"/>
    <property type="project" value="GO_Central"/>
</dbReference>
<dbReference type="Gene3D" id="3.30.40.10">
    <property type="entry name" value="Zinc/RING finger domain, C3HC4 (zinc finger)"/>
    <property type="match status" value="2"/>
</dbReference>
<keyword evidence="1" id="KW-0479">Metal-binding</keyword>
<dbReference type="Pfam" id="PF21325">
    <property type="entry name" value="SHPRH_helical-1st"/>
    <property type="match status" value="1"/>
</dbReference>
<dbReference type="InterPro" id="IPR052583">
    <property type="entry name" value="ATP-helicase/E3_Ub-Ligase"/>
</dbReference>
<dbReference type="InterPro" id="IPR048686">
    <property type="entry name" value="SHPRH_helical_1st"/>
</dbReference>
<dbReference type="FunFam" id="3.40.50.10810:FF:000013">
    <property type="entry name" value="E3 ubiquitin-protein ligase SHPRH isoform X2"/>
    <property type="match status" value="1"/>
</dbReference>
<dbReference type="PANTHER" id="PTHR45865">
    <property type="entry name" value="E3 UBIQUITIN-PROTEIN LIGASE SHPRH FAMILY MEMBER"/>
    <property type="match status" value="1"/>
</dbReference>
<evidence type="ECO:0008006" key="10">
    <source>
        <dbReference type="Google" id="ProtNLM"/>
    </source>
</evidence>
<evidence type="ECO:0000256" key="3">
    <source>
        <dbReference type="ARBA" id="ARBA00022801"/>
    </source>
</evidence>
<feature type="domain" description="RING-type" evidence="6">
    <location>
        <begin position="1175"/>
        <end position="1224"/>
    </location>
</feature>
<dbReference type="FunFam" id="3.30.40.10:FF:001644">
    <property type="entry name" value="Snf2 histone linker PHD ring helicase, putative"/>
    <property type="match status" value="1"/>
</dbReference>
<dbReference type="STRING" id="45351.A7RSV8"/>
<dbReference type="CDD" id="cd15489">
    <property type="entry name" value="PHD_SF"/>
    <property type="match status" value="1"/>
</dbReference>
<dbReference type="PROSITE" id="PS50089">
    <property type="entry name" value="ZF_RING_2"/>
    <property type="match status" value="1"/>
</dbReference>
<reference evidence="8 9" key="1">
    <citation type="journal article" date="2007" name="Science">
        <title>Sea anemone genome reveals ancestral eumetazoan gene repertoire and genomic organization.</title>
        <authorList>
            <person name="Putnam N.H."/>
            <person name="Srivastava M."/>
            <person name="Hellsten U."/>
            <person name="Dirks B."/>
            <person name="Chapman J."/>
            <person name="Salamov A."/>
            <person name="Terry A."/>
            <person name="Shapiro H."/>
            <person name="Lindquist E."/>
            <person name="Kapitonov V.V."/>
            <person name="Jurka J."/>
            <person name="Genikhovich G."/>
            <person name="Grigoriev I.V."/>
            <person name="Lucas S.M."/>
            <person name="Steele R.E."/>
            <person name="Finnerty J.R."/>
            <person name="Technau U."/>
            <person name="Martindale M.Q."/>
            <person name="Rokhsar D.S."/>
        </authorList>
    </citation>
    <scope>NUCLEOTIDE SEQUENCE [LARGE SCALE GENOMIC DNA]</scope>
    <source>
        <strain evidence="9">CH2 X CH6</strain>
    </source>
</reference>
<dbReference type="SUPFAM" id="SSF52540">
    <property type="entry name" value="P-loop containing nucleoside triphosphate hydrolases"/>
    <property type="match status" value="3"/>
</dbReference>
<dbReference type="PROSITE" id="PS00518">
    <property type="entry name" value="ZF_RING_1"/>
    <property type="match status" value="1"/>
</dbReference>
<dbReference type="SMART" id="SM00487">
    <property type="entry name" value="DEXDc"/>
    <property type="match status" value="1"/>
</dbReference>
<dbReference type="InterPro" id="IPR049730">
    <property type="entry name" value="SNF2/RAD54-like_C"/>
</dbReference>
<dbReference type="HOGENOM" id="CLU_001726_1_1_1"/>
<organism evidence="8 9">
    <name type="scientific">Nematostella vectensis</name>
    <name type="common">Starlet sea anemone</name>
    <dbReference type="NCBI Taxonomy" id="45351"/>
    <lineage>
        <taxon>Eukaryota</taxon>
        <taxon>Metazoa</taxon>
        <taxon>Cnidaria</taxon>
        <taxon>Anthozoa</taxon>
        <taxon>Hexacorallia</taxon>
        <taxon>Actiniaria</taxon>
        <taxon>Edwardsiidae</taxon>
        <taxon>Nematostella</taxon>
    </lineage>
</organism>
<dbReference type="EMBL" id="DS469535">
    <property type="protein sequence ID" value="EDO45527.1"/>
    <property type="molecule type" value="Genomic_DNA"/>
</dbReference>
<evidence type="ECO:0000313" key="9">
    <source>
        <dbReference type="Proteomes" id="UP000001593"/>
    </source>
</evidence>
<dbReference type="PANTHER" id="PTHR45865:SF1">
    <property type="entry name" value="E3 UBIQUITIN-PROTEIN LIGASE SHPRH"/>
    <property type="match status" value="1"/>
</dbReference>
<dbReference type="CDD" id="cd18793">
    <property type="entry name" value="SF2_C_SNF"/>
    <property type="match status" value="1"/>
</dbReference>
<dbReference type="InterPro" id="IPR027417">
    <property type="entry name" value="P-loop_NTPase"/>
</dbReference>
<dbReference type="InterPro" id="IPR001965">
    <property type="entry name" value="Znf_PHD"/>
</dbReference>
<name>A7RSV8_NEMVE</name>
<feature type="domain" description="Helicase C-terminal" evidence="7">
    <location>
        <begin position="1260"/>
        <end position="1408"/>
    </location>
</feature>
<dbReference type="InParanoid" id="A7RSV8"/>
<dbReference type="InterPro" id="IPR017907">
    <property type="entry name" value="Znf_RING_CS"/>
</dbReference>
<dbReference type="InterPro" id="IPR014001">
    <property type="entry name" value="Helicase_ATP-bd"/>
</dbReference>
<evidence type="ECO:0000256" key="2">
    <source>
        <dbReference type="ARBA" id="ARBA00022771"/>
    </source>
</evidence>
<dbReference type="Gene3D" id="3.40.50.10810">
    <property type="entry name" value="Tandem AAA-ATPase domain"/>
    <property type="match status" value="2"/>
</dbReference>
<dbReference type="OMA" id="KAVFFCA"/>
<evidence type="ECO:0000259" key="7">
    <source>
        <dbReference type="PROSITE" id="PS51194"/>
    </source>
</evidence>
<dbReference type="Pfam" id="PF00271">
    <property type="entry name" value="Helicase_C"/>
    <property type="match status" value="1"/>
</dbReference>
<evidence type="ECO:0000256" key="1">
    <source>
        <dbReference type="ARBA" id="ARBA00022723"/>
    </source>
</evidence>
<dbReference type="Proteomes" id="UP000001593">
    <property type="component" value="Unassembled WGS sequence"/>
</dbReference>
<proteinExistence type="predicted"/>
<dbReference type="CDD" id="cd16569">
    <property type="entry name" value="RING-HC_SHPRH-like"/>
    <property type="match status" value="1"/>
</dbReference>
<protein>
    <recommendedName>
        <fullName evidence="10">E3 ubiquitin-protein ligase SHPRH</fullName>
    </recommendedName>
</protein>
<sequence length="1438" mass="161972">MRKIDKMIQRLMCWFYNSNDDVNNEGNNGRDGNQDYDCLYENIKKIREQNKAEIHPLQHPKLLPTLRRYQCRAVQWMVDKEMATGAVPDVIHPLWKEYCTLDGKVIYYNKYNGRLTREKFIDPPLPTGGILADEMGLGKTVEVLACVLNNPMKTDTQGAVVTSDSLLVGVPGHAPNIDMKFQQQSTVIQGMEAMERESNPLACRILQNKDCKITTGDGVLRQDKADSIIKEDRHDNSTNFKPTEGRATHSCGIIDGSSVKTEEKDYSKISLIQNKDTKIHNSEHYKSKEIMYMDQSSFGTSDSYSNAAQSGPNSHAYFSLSKEKRNASSTDSPAMEIYKRTTAADYVVQTSEPNVTSTKLTDHGLASDKKSNLIDGGNRRPSMELTNERLKNPAIGKVTTPCNKKINCQCICGSNEASLNDSLLECGACHVMMHSQCMGHFGSRAEDSFGFFCPSCATLRPPVPSGATLIISPATISSQWVEEIQRHTAPGAVRLLVYEGVLKQGFIQPEVLGDHDIVLTTYATLRADFYHVGVNKGNAVRSRRHKRRYIALPSPLTMVKFWRVCLDEAQMVETTTARAAEMALNLQCVHRWCVTGTPIQKELEDLYGLLLFLGFYPYCQRIWWNKLLLLPYMVGHCKPMENALAQVLWRTAKKDVLHEIQLPPQTEHVIPLKFSPVELHFYQRQHEECSSMARRMLSRWSESETKLSSIDKNTVHAMLTPLLRLRQACCHPQAVRGGFLSVQKSTLTMDQLLESLIARTKLECEEAHRQLLFAINGLAGIEIIKKQWPEAVERYRDAMRSWTEHEDKFRTDALQKLHTLHNLIELLSADHPGCSHTLRDDEIKSEVQSLKEAYMAKSAAAVQTALDNLASAEEDVNDLKSKVNFQSPWWVHAIRRTQESRHSEELLNRIREELSGTGAEGGGLLDRVTDLRGLLYVLASKLDTVESTHSNLVASLKTLCPHPTPEMVRSSAECCLRAKPGQMHHSTRCRFCEVDDVFTEYESRLFGHQGMKGLGDQDLEEHSSLDWHRHGNTGGLRAETEAEKALKAVFAFIRAQRLEPHLHQEARHYLMFIAERRKEFKFLRAAWFALRERVSSLDELDMCTTRMRLALPGETVSEDEKHVIFEGQVEPQRMKFVSDRIVAKTELRKKLGQLLYLGNLAKTQASHSGENPDPCPVCTRQLGIEWSVFSCGHCYCCDCVWVLLRQAGIGPRNRDVHVKCPLCRVPTLAREISYVTTSSGNRHGNHRIPVKGSHSTKVEAVVRALLGIRAEDNSAKCLVFSTWQDVLDVIAKALAENDVYFRHITTSRKLPEDLHAFKVDPDISVLLLPLQSGSNGLNIIEATHVLLVEPALNPAHELQALGRVHRIGQTKPTHVYRFIIQGTVESRMYTLLKGKACSNVRPGTRDTENASLTIGDLTSLFTPANQQDQLPGFPGQSE</sequence>
<dbReference type="Pfam" id="PF21324">
    <property type="entry name" value="SHPRH_helical-2nd"/>
    <property type="match status" value="1"/>
</dbReference>
<dbReference type="PROSITE" id="PS51194">
    <property type="entry name" value="HELICASE_CTER"/>
    <property type="match status" value="1"/>
</dbReference>
<dbReference type="PhylomeDB" id="A7RSV8"/>
<dbReference type="GO" id="GO:0005524">
    <property type="term" value="F:ATP binding"/>
    <property type="evidence" value="ECO:0007669"/>
    <property type="project" value="InterPro"/>
</dbReference>
<dbReference type="GO" id="GO:0008270">
    <property type="term" value="F:zinc ion binding"/>
    <property type="evidence" value="ECO:0007669"/>
    <property type="project" value="UniProtKB-KW"/>
</dbReference>
<dbReference type="GO" id="GO:0016787">
    <property type="term" value="F:hydrolase activity"/>
    <property type="evidence" value="ECO:0007669"/>
    <property type="project" value="UniProtKB-KW"/>
</dbReference>
<evidence type="ECO:0000256" key="5">
    <source>
        <dbReference type="PROSITE-ProRule" id="PRU00175"/>
    </source>
</evidence>